<accession>I0GZL7</accession>
<evidence type="ECO:0000256" key="2">
    <source>
        <dbReference type="SAM" id="MobiDB-lite"/>
    </source>
</evidence>
<dbReference type="STRING" id="512565.AMIS_9840"/>
<comment type="PTM">
    <text evidence="1">The conversion to 3-oxoalanine (also known as C-formylglycine, FGly), of a serine or cysteine residue in prokaryotes and of a cysteine residue in eukaryotes, is critical for catalytic activity.</text>
</comment>
<dbReference type="InterPro" id="IPR000917">
    <property type="entry name" value="Sulfatase_N"/>
</dbReference>
<sequence length="508" mass="54597">MSSFRRALAVAASLLAVTACTTTESSPGTGNRSASPSASAAPATESAASRPNIVFVLTDDLSENLVRYMPNLLKMQKEGTRFVNYTVTDSLCCPSRASLLKGQFPHNTGIFKNHGSDGGFRLFHSRGQEKSTFATDLQAAGYRTGFFGKYLNEYLPATSFGGGKPYVPPGWDQWFVGGNAYDNFNYALNENGTVKKYGEKPADYLTDVLAARTTDFITTSAATGTPFMLEVATYAPHAPYTPAPRDANLFPGLKAPRTAAYDKVPADAPAWLAPHPKLNAQQKARMDQEFRKRAQSVVSVDRMLGALRSTLTKAGVADETVVIFSSDNGYHMGEHSLPSGKQTAFDTDVNVPLIAAGHGVKAGQTVDAVVANIDLRPTFTDLAGVPAAAEVDGQSLKPLLAGETPARWREAALIEHRDPATDPADPDYEQDSINIPPTYDAIRTARFTYVQYVDGTREYYDNRADPDQLRNLAGDLSADRIARLRASVKAMTRCAGAQACLTAATGLG</sequence>
<feature type="region of interest" description="Disordered" evidence="2">
    <location>
        <begin position="22"/>
        <end position="45"/>
    </location>
</feature>
<dbReference type="PATRIC" id="fig|512565.3.peg.988"/>
<evidence type="ECO:0000256" key="3">
    <source>
        <dbReference type="SAM" id="SignalP"/>
    </source>
</evidence>
<dbReference type="GO" id="GO:0030203">
    <property type="term" value="P:glycosaminoglycan metabolic process"/>
    <property type="evidence" value="ECO:0007669"/>
    <property type="project" value="InterPro"/>
</dbReference>
<reference evidence="5 6" key="1">
    <citation type="submission" date="2012-02" db="EMBL/GenBank/DDBJ databases">
        <title>Complete genome sequence of Actinoplanes missouriensis 431 (= NBRC 102363).</title>
        <authorList>
            <person name="Ohnishi Y."/>
            <person name="Ishikawa J."/>
            <person name="Sekine M."/>
            <person name="Hosoyama A."/>
            <person name="Harada T."/>
            <person name="Narita H."/>
            <person name="Hata T."/>
            <person name="Konno Y."/>
            <person name="Tutikane K."/>
            <person name="Fujita N."/>
            <person name="Horinouchi S."/>
            <person name="Hayakawa M."/>
        </authorList>
    </citation>
    <scope>NUCLEOTIDE SEQUENCE [LARGE SCALE GENOMIC DNA]</scope>
    <source>
        <strain evidence="6">ATCC 14538 / DSM 43046 / CBS 188.64 / JCM 3121 / NBRC 102363 / NCIMB 12654 / NRRL B-3342 / UNCC 431</strain>
    </source>
</reference>
<dbReference type="PIRSF" id="PIRSF036666">
    <property type="entry name" value="G6S"/>
    <property type="match status" value="1"/>
</dbReference>
<evidence type="ECO:0000259" key="4">
    <source>
        <dbReference type="Pfam" id="PF00884"/>
    </source>
</evidence>
<feature type="compositionally biased region" description="Low complexity" evidence="2">
    <location>
        <begin position="33"/>
        <end position="45"/>
    </location>
</feature>
<dbReference type="HOGENOM" id="CLU_006332_4_1_11"/>
<dbReference type="OrthoDB" id="9777306at2"/>
<proteinExistence type="predicted"/>
<dbReference type="AlphaFoldDB" id="I0GZL7"/>
<dbReference type="PROSITE" id="PS51257">
    <property type="entry name" value="PROKAR_LIPOPROTEIN"/>
    <property type="match status" value="1"/>
</dbReference>
<dbReference type="InterPro" id="IPR012251">
    <property type="entry name" value="GlcNAc_6-SO4ase"/>
</dbReference>
<keyword evidence="6" id="KW-1185">Reference proteome</keyword>
<evidence type="ECO:0000313" key="6">
    <source>
        <dbReference type="Proteomes" id="UP000007882"/>
    </source>
</evidence>
<dbReference type="eggNOG" id="COG3119">
    <property type="taxonomic scope" value="Bacteria"/>
</dbReference>
<evidence type="ECO:0000256" key="1">
    <source>
        <dbReference type="PIRSR" id="PIRSR036666-50"/>
    </source>
</evidence>
<dbReference type="InterPro" id="IPR017850">
    <property type="entry name" value="Alkaline_phosphatase_core_sf"/>
</dbReference>
<dbReference type="RefSeq" id="WP_014441101.1">
    <property type="nucleotide sequence ID" value="NC_017093.1"/>
</dbReference>
<evidence type="ECO:0000313" key="5">
    <source>
        <dbReference type="EMBL" id="BAL86204.1"/>
    </source>
</evidence>
<feature type="modified residue" description="3-oxoalanine (Cys)" evidence="1">
    <location>
        <position position="92"/>
    </location>
</feature>
<dbReference type="CDD" id="cd16147">
    <property type="entry name" value="G6S"/>
    <property type="match status" value="1"/>
</dbReference>
<dbReference type="KEGG" id="ams:AMIS_9840"/>
<dbReference type="Pfam" id="PF00884">
    <property type="entry name" value="Sulfatase"/>
    <property type="match status" value="1"/>
</dbReference>
<gene>
    <name evidence="5" type="ordered locus">AMIS_9840</name>
</gene>
<dbReference type="EMBL" id="AP012319">
    <property type="protein sequence ID" value="BAL86204.1"/>
    <property type="molecule type" value="Genomic_DNA"/>
</dbReference>
<feature type="chain" id="PRO_5038958677" evidence="3">
    <location>
        <begin position="22"/>
        <end position="508"/>
    </location>
</feature>
<dbReference type="PANTHER" id="PTHR43108">
    <property type="entry name" value="N-ACETYLGLUCOSAMINE-6-SULFATASE FAMILY MEMBER"/>
    <property type="match status" value="1"/>
</dbReference>
<dbReference type="GO" id="GO:0008449">
    <property type="term" value="F:N-acetylglucosamine-6-sulfatase activity"/>
    <property type="evidence" value="ECO:0007669"/>
    <property type="project" value="InterPro"/>
</dbReference>
<name>I0GZL7_ACTM4</name>
<keyword evidence="3" id="KW-0732">Signal</keyword>
<dbReference type="PANTHER" id="PTHR43108:SF8">
    <property type="entry name" value="SD21168P"/>
    <property type="match status" value="1"/>
</dbReference>
<dbReference type="Gene3D" id="3.40.720.10">
    <property type="entry name" value="Alkaline Phosphatase, subunit A"/>
    <property type="match status" value="1"/>
</dbReference>
<protein>
    <submittedName>
        <fullName evidence="5">Putative sulfatase</fullName>
    </submittedName>
</protein>
<feature type="domain" description="Sulfatase N-terminal" evidence="4">
    <location>
        <begin position="51"/>
        <end position="385"/>
    </location>
</feature>
<feature type="signal peptide" evidence="3">
    <location>
        <begin position="1"/>
        <end position="21"/>
    </location>
</feature>
<dbReference type="SUPFAM" id="SSF53649">
    <property type="entry name" value="Alkaline phosphatase-like"/>
    <property type="match status" value="1"/>
</dbReference>
<organism evidence="5 6">
    <name type="scientific">Actinoplanes missouriensis (strain ATCC 14538 / DSM 43046 / CBS 188.64 / JCM 3121 / NBRC 102363 / NCIMB 12654 / NRRL B-3342 / UNCC 431)</name>
    <dbReference type="NCBI Taxonomy" id="512565"/>
    <lineage>
        <taxon>Bacteria</taxon>
        <taxon>Bacillati</taxon>
        <taxon>Actinomycetota</taxon>
        <taxon>Actinomycetes</taxon>
        <taxon>Micromonosporales</taxon>
        <taxon>Micromonosporaceae</taxon>
        <taxon>Actinoplanes</taxon>
    </lineage>
</organism>
<dbReference type="Proteomes" id="UP000007882">
    <property type="component" value="Chromosome"/>
</dbReference>